<evidence type="ECO:0000313" key="2">
    <source>
        <dbReference type="Proteomes" id="UP000649617"/>
    </source>
</evidence>
<dbReference type="AlphaFoldDB" id="A0A812WC15"/>
<keyword evidence="2" id="KW-1185">Reference proteome</keyword>
<name>A0A812WC15_SYMPI</name>
<sequence>MTVKGVKKDSHADQAKIQPKWVVTHVQGQPLPEEFHDAMMRIFEVVRALPDK</sequence>
<dbReference type="EMBL" id="CAJNIZ010043731">
    <property type="protein sequence ID" value="CAE7667015.1"/>
    <property type="molecule type" value="Genomic_DNA"/>
</dbReference>
<evidence type="ECO:0000313" key="1">
    <source>
        <dbReference type="EMBL" id="CAE7667015.1"/>
    </source>
</evidence>
<dbReference type="OrthoDB" id="444873at2759"/>
<organism evidence="1 2">
    <name type="scientific">Symbiodinium pilosum</name>
    <name type="common">Dinoflagellate</name>
    <dbReference type="NCBI Taxonomy" id="2952"/>
    <lineage>
        <taxon>Eukaryota</taxon>
        <taxon>Sar</taxon>
        <taxon>Alveolata</taxon>
        <taxon>Dinophyceae</taxon>
        <taxon>Suessiales</taxon>
        <taxon>Symbiodiniaceae</taxon>
        <taxon>Symbiodinium</taxon>
    </lineage>
</organism>
<proteinExistence type="predicted"/>
<accession>A0A812WC15</accession>
<dbReference type="Proteomes" id="UP000649617">
    <property type="component" value="Unassembled WGS sequence"/>
</dbReference>
<reference evidence="1" key="1">
    <citation type="submission" date="2021-02" db="EMBL/GenBank/DDBJ databases">
        <authorList>
            <person name="Dougan E. K."/>
            <person name="Rhodes N."/>
            <person name="Thang M."/>
            <person name="Chan C."/>
        </authorList>
    </citation>
    <scope>NUCLEOTIDE SEQUENCE</scope>
</reference>
<dbReference type="InterPro" id="IPR036034">
    <property type="entry name" value="PDZ_sf"/>
</dbReference>
<gene>
    <name evidence="1" type="ORF">SPIL2461_LOCUS18280</name>
</gene>
<protein>
    <submittedName>
        <fullName evidence="1">Uncharacterized protein</fullName>
    </submittedName>
</protein>
<dbReference type="Gene3D" id="2.30.42.10">
    <property type="match status" value="1"/>
</dbReference>
<comment type="caution">
    <text evidence="1">The sequence shown here is derived from an EMBL/GenBank/DDBJ whole genome shotgun (WGS) entry which is preliminary data.</text>
</comment>